<accession>A0A831LP55</accession>
<protein>
    <submittedName>
        <fullName evidence="9">CoA pyrophosphatase</fullName>
    </submittedName>
</protein>
<dbReference type="Gene3D" id="3.90.79.10">
    <property type="entry name" value="Nucleoside Triphosphate Pyrophosphohydrolase"/>
    <property type="match status" value="1"/>
</dbReference>
<sequence length="132" mass="14745">MMPITKKEIKKALAGNLHGVKSHQKMMPPNRKLQAAANDKKRMKPSSVLLLLYIEKDELFVCLIKRPSTMKHHAGQVAFPGGRIELGETARETALRETWEEIGIPPEKIEILGSLSELFVDVSGFLIQPFVG</sequence>
<dbReference type="Proteomes" id="UP000886047">
    <property type="component" value="Unassembled WGS sequence"/>
</dbReference>
<dbReference type="AlphaFoldDB" id="A0A831LP55"/>
<comment type="cofactor">
    <cofactor evidence="1">
        <name>Mn(2+)</name>
        <dbReference type="ChEBI" id="CHEBI:29035"/>
    </cofactor>
</comment>
<feature type="domain" description="Nudix hydrolase" evidence="8">
    <location>
        <begin position="43"/>
        <end position="132"/>
    </location>
</feature>
<keyword evidence="4" id="KW-0378">Hydrolase</keyword>
<keyword evidence="3" id="KW-0479">Metal-binding</keyword>
<evidence type="ECO:0000256" key="3">
    <source>
        <dbReference type="ARBA" id="ARBA00022723"/>
    </source>
</evidence>
<evidence type="ECO:0000256" key="6">
    <source>
        <dbReference type="ARBA" id="ARBA00023211"/>
    </source>
</evidence>
<dbReference type="PANTHER" id="PTHR12992:SF11">
    <property type="entry name" value="MITOCHONDRIAL COENZYME A DIPHOSPHATASE NUDT8"/>
    <property type="match status" value="1"/>
</dbReference>
<dbReference type="PROSITE" id="PS00893">
    <property type="entry name" value="NUDIX_BOX"/>
    <property type="match status" value="1"/>
</dbReference>
<name>A0A831LP55_9BACT</name>
<comment type="caution">
    <text evidence="9">The sequence shown here is derived from an EMBL/GenBank/DDBJ whole genome shotgun (WGS) entry which is preliminary data.</text>
</comment>
<dbReference type="InterPro" id="IPR015797">
    <property type="entry name" value="NUDIX_hydrolase-like_dom_sf"/>
</dbReference>
<proteinExistence type="predicted"/>
<feature type="non-terminal residue" evidence="9">
    <location>
        <position position="132"/>
    </location>
</feature>
<dbReference type="PROSITE" id="PS51462">
    <property type="entry name" value="NUDIX"/>
    <property type="match status" value="1"/>
</dbReference>
<keyword evidence="6" id="KW-0464">Manganese</keyword>
<dbReference type="GO" id="GO:0010945">
    <property type="term" value="F:coenzyme A diphosphatase activity"/>
    <property type="evidence" value="ECO:0007669"/>
    <property type="project" value="InterPro"/>
</dbReference>
<organism evidence="9">
    <name type="scientific">Mariniphaga anaerophila</name>
    <dbReference type="NCBI Taxonomy" id="1484053"/>
    <lineage>
        <taxon>Bacteria</taxon>
        <taxon>Pseudomonadati</taxon>
        <taxon>Bacteroidota</taxon>
        <taxon>Bacteroidia</taxon>
        <taxon>Marinilabiliales</taxon>
        <taxon>Prolixibacteraceae</taxon>
        <taxon>Mariniphaga</taxon>
    </lineage>
</organism>
<dbReference type="PANTHER" id="PTHR12992">
    <property type="entry name" value="NUDIX HYDROLASE"/>
    <property type="match status" value="1"/>
</dbReference>
<dbReference type="Pfam" id="PF00293">
    <property type="entry name" value="NUDIX"/>
    <property type="match status" value="1"/>
</dbReference>
<keyword evidence="5" id="KW-0460">Magnesium</keyword>
<dbReference type="InterPro" id="IPR020084">
    <property type="entry name" value="NUDIX_hydrolase_CS"/>
</dbReference>
<reference evidence="9" key="1">
    <citation type="journal article" date="2020" name="mSystems">
        <title>Genome- and Community-Level Interaction Insights into Carbon Utilization and Element Cycling Functions of Hydrothermarchaeota in Hydrothermal Sediment.</title>
        <authorList>
            <person name="Zhou Z."/>
            <person name="Liu Y."/>
            <person name="Xu W."/>
            <person name="Pan J."/>
            <person name="Luo Z.H."/>
            <person name="Li M."/>
        </authorList>
    </citation>
    <scope>NUCLEOTIDE SEQUENCE [LARGE SCALE GENOMIC DNA]</scope>
    <source>
        <strain evidence="9">SpSt-1217</strain>
    </source>
</reference>
<dbReference type="GO" id="GO:0046872">
    <property type="term" value="F:metal ion binding"/>
    <property type="evidence" value="ECO:0007669"/>
    <property type="project" value="UniProtKB-KW"/>
</dbReference>
<evidence type="ECO:0000256" key="5">
    <source>
        <dbReference type="ARBA" id="ARBA00022842"/>
    </source>
</evidence>
<evidence type="ECO:0000259" key="8">
    <source>
        <dbReference type="PROSITE" id="PS51462"/>
    </source>
</evidence>
<dbReference type="InterPro" id="IPR000086">
    <property type="entry name" value="NUDIX_hydrolase_dom"/>
</dbReference>
<dbReference type="SUPFAM" id="SSF55811">
    <property type="entry name" value="Nudix"/>
    <property type="match status" value="1"/>
</dbReference>
<evidence type="ECO:0000256" key="7">
    <source>
        <dbReference type="SAM" id="MobiDB-lite"/>
    </source>
</evidence>
<comment type="cofactor">
    <cofactor evidence="2">
        <name>Mg(2+)</name>
        <dbReference type="ChEBI" id="CHEBI:18420"/>
    </cofactor>
</comment>
<evidence type="ECO:0000256" key="2">
    <source>
        <dbReference type="ARBA" id="ARBA00001946"/>
    </source>
</evidence>
<dbReference type="InterPro" id="IPR045121">
    <property type="entry name" value="CoAse"/>
</dbReference>
<dbReference type="CDD" id="cd03426">
    <property type="entry name" value="NUDIX_CoAse_Nudt7"/>
    <property type="match status" value="1"/>
</dbReference>
<evidence type="ECO:0000256" key="4">
    <source>
        <dbReference type="ARBA" id="ARBA00022801"/>
    </source>
</evidence>
<dbReference type="EMBL" id="DSDK01000692">
    <property type="protein sequence ID" value="HDR52409.1"/>
    <property type="molecule type" value="Genomic_DNA"/>
</dbReference>
<gene>
    <name evidence="9" type="ORF">ENN90_12440</name>
</gene>
<evidence type="ECO:0000313" key="9">
    <source>
        <dbReference type="EMBL" id="HDR52409.1"/>
    </source>
</evidence>
<evidence type="ECO:0000256" key="1">
    <source>
        <dbReference type="ARBA" id="ARBA00001936"/>
    </source>
</evidence>
<feature type="region of interest" description="Disordered" evidence="7">
    <location>
        <begin position="19"/>
        <end position="40"/>
    </location>
</feature>